<dbReference type="Gene3D" id="1.20.58.560">
    <property type="match status" value="1"/>
</dbReference>
<dbReference type="GO" id="GO:0160016">
    <property type="term" value="F:CCACCA tRNA nucleotidyltransferase activity"/>
    <property type="evidence" value="ECO:0007669"/>
    <property type="project" value="RHEA"/>
</dbReference>
<keyword evidence="7 11" id="KW-0692">RNA repair</keyword>
<sequence>MKNKLVIDGIFEETVPILEKIIDAGFEAYFVGGSVRDHLLNHEVNDVDIATSALPYEVKKIFNRTVDVGIEHGTVLVLYNNESYEITTFRTESTYKDFRRPDSVTFVRSLREDLRRRDFTMNAIAVDTKGHIFDPYQGMKDLKAGIIRAVGNPHERFQEDALRMMRAVRFAAQLNFEIEEETQISIAENASLLQNIAVERIQIEFEKLLISSWRSKGLQAMIDSQLFKYCPELEDKKEALYSLISDQISFENAESAWAFLLYNIDRYSSNQVFSPIHFLKKWKLSNKMIQNTLTLYQGLKKRAENQELNTWEIFNLGIEAALDVESLLAHLDQVPKHDQVNHIYENLPIHKKEELALTGYDLMKKTTKKPGKWMSEALDTALKAVVNGDVQNEKEAILQWLDTENKIPYIKDTE</sequence>
<evidence type="ECO:0000256" key="8">
    <source>
        <dbReference type="ARBA" id="ARBA00022840"/>
    </source>
</evidence>
<evidence type="ECO:0000259" key="12">
    <source>
        <dbReference type="Pfam" id="PF01743"/>
    </source>
</evidence>
<evidence type="ECO:0000256" key="5">
    <source>
        <dbReference type="ARBA" id="ARBA00022723"/>
    </source>
</evidence>
<dbReference type="Gene3D" id="1.10.246.80">
    <property type="match status" value="1"/>
</dbReference>
<comment type="subunit">
    <text evidence="11">Homodimer.</text>
</comment>
<evidence type="ECO:0000313" key="15">
    <source>
        <dbReference type="EMBL" id="SHE59946.1"/>
    </source>
</evidence>
<keyword evidence="10 11" id="KW-0694">RNA-binding</keyword>
<dbReference type="Gene3D" id="3.30.460.10">
    <property type="entry name" value="Beta Polymerase, domain 2"/>
    <property type="match status" value="1"/>
</dbReference>
<dbReference type="InterPro" id="IPR050264">
    <property type="entry name" value="Bact_CCA-adding_enz_type3_sf"/>
</dbReference>
<evidence type="ECO:0000256" key="6">
    <source>
        <dbReference type="ARBA" id="ARBA00022741"/>
    </source>
</evidence>
<dbReference type="EMBL" id="FQUF01000009">
    <property type="protein sequence ID" value="SHE59946.1"/>
    <property type="molecule type" value="Genomic_DNA"/>
</dbReference>
<feature type="binding site" evidence="11">
    <location>
        <position position="160"/>
    </location>
    <ligand>
        <name>CTP</name>
        <dbReference type="ChEBI" id="CHEBI:37563"/>
    </ligand>
</feature>
<reference evidence="15 16" key="1">
    <citation type="submission" date="2016-11" db="EMBL/GenBank/DDBJ databases">
        <authorList>
            <person name="Jaros S."/>
            <person name="Januszkiewicz K."/>
            <person name="Wedrychowicz H."/>
        </authorList>
    </citation>
    <scope>NUCLEOTIDE SEQUENCE [LARGE SCALE GENOMIC DNA]</scope>
    <source>
        <strain evidence="15 16">DSM 15692</strain>
    </source>
</reference>
<dbReference type="HAMAP" id="MF_01263">
    <property type="entry name" value="CCA_bact_type3"/>
    <property type="match status" value="1"/>
</dbReference>
<dbReference type="GO" id="GO:0000287">
    <property type="term" value="F:magnesium ion binding"/>
    <property type="evidence" value="ECO:0007669"/>
    <property type="project" value="UniProtKB-UniRule"/>
</dbReference>
<evidence type="ECO:0000256" key="11">
    <source>
        <dbReference type="HAMAP-Rule" id="MF_01263"/>
    </source>
</evidence>
<evidence type="ECO:0000256" key="2">
    <source>
        <dbReference type="ARBA" id="ARBA00022679"/>
    </source>
</evidence>
<feature type="binding site" evidence="11">
    <location>
        <position position="166"/>
    </location>
    <ligand>
        <name>ATP</name>
        <dbReference type="ChEBI" id="CHEBI:30616"/>
    </ligand>
</feature>
<feature type="binding site" evidence="11">
    <location>
        <position position="117"/>
    </location>
    <ligand>
        <name>CTP</name>
        <dbReference type="ChEBI" id="CHEBI:37563"/>
    </ligand>
</feature>
<dbReference type="Gene3D" id="1.10.110.30">
    <property type="match status" value="1"/>
</dbReference>
<feature type="binding site" evidence="11">
    <location>
        <position position="48"/>
    </location>
    <ligand>
        <name>Mg(2+)</name>
        <dbReference type="ChEBI" id="CHEBI:18420"/>
    </ligand>
</feature>
<comment type="function">
    <text evidence="11">Catalyzes the addition and repair of the essential 3'-terminal CCA sequence in tRNAs without using a nucleic acid template. Adds these three nucleotides in the order of C, C, and A to the tRNA nucleotide-73, using CTP and ATP as substrates and producing inorganic pyrophosphate. tRNA 3'-terminal CCA addition is required both for tRNA processing and repair. Also involved in tRNA surveillance by mediating tandem CCA addition to generate a CCACCA at the 3' terminus of unstable tRNAs. While stable tRNAs receive only 3'-terminal CCA, unstable tRNAs are marked with CCACCA and rapidly degraded.</text>
</comment>
<evidence type="ECO:0000313" key="16">
    <source>
        <dbReference type="Proteomes" id="UP000184128"/>
    </source>
</evidence>
<proteinExistence type="inferred from homology"/>
<gene>
    <name evidence="11" type="primary">cca</name>
    <name evidence="15" type="ORF">SAMN02745249_00757</name>
</gene>
<protein>
    <recommendedName>
        <fullName evidence="11">CCA-adding enzyme</fullName>
        <ecNumber evidence="11">2.7.7.72</ecNumber>
    </recommendedName>
    <alternativeName>
        <fullName evidence="11">CCA tRNA nucleotidyltransferase</fullName>
    </alternativeName>
    <alternativeName>
        <fullName evidence="11">tRNA CCA-pyrophosphorylase</fullName>
    </alternativeName>
    <alternativeName>
        <fullName evidence="11">tRNA adenylyl-/cytidylyl- transferase</fullName>
    </alternativeName>
    <alternativeName>
        <fullName evidence="11">tRNA nucleotidyltransferase</fullName>
    </alternativeName>
    <alternativeName>
        <fullName evidence="11">tRNA-NT</fullName>
    </alternativeName>
</protein>
<dbReference type="GO" id="GO:0004810">
    <property type="term" value="F:CCA tRNA nucleotidyltransferase activity"/>
    <property type="evidence" value="ECO:0007669"/>
    <property type="project" value="UniProtKB-UniRule"/>
</dbReference>
<dbReference type="RefSeq" id="WP_073296629.1">
    <property type="nucleotide sequence ID" value="NZ_FQUF01000009.1"/>
</dbReference>
<evidence type="ECO:0000256" key="4">
    <source>
        <dbReference type="ARBA" id="ARBA00022695"/>
    </source>
</evidence>
<feature type="binding site" evidence="11">
    <location>
        <position position="169"/>
    </location>
    <ligand>
        <name>CTP</name>
        <dbReference type="ChEBI" id="CHEBI:37563"/>
    </ligand>
</feature>
<dbReference type="AlphaFoldDB" id="A0A1M4UT81"/>
<feature type="domain" description="CCA-adding enzyme C-terminal" evidence="14">
    <location>
        <begin position="249"/>
        <end position="401"/>
    </location>
</feature>
<comment type="miscellaneous">
    <text evidence="11">A single active site specifically recognizes both ATP and CTP and is responsible for their addition.</text>
</comment>
<comment type="catalytic activity">
    <reaction evidence="11">
        <text>a tRNA with a 3' CCA end + 2 CTP + ATP = a tRNA with a 3' CCACCA end + 3 diphosphate</text>
        <dbReference type="Rhea" id="RHEA:76235"/>
        <dbReference type="Rhea" id="RHEA-COMP:10468"/>
        <dbReference type="Rhea" id="RHEA-COMP:18655"/>
        <dbReference type="ChEBI" id="CHEBI:30616"/>
        <dbReference type="ChEBI" id="CHEBI:33019"/>
        <dbReference type="ChEBI" id="CHEBI:37563"/>
        <dbReference type="ChEBI" id="CHEBI:83071"/>
        <dbReference type="ChEBI" id="CHEBI:195187"/>
    </reaction>
</comment>
<name>A0A1M4UT81_9LACT</name>
<dbReference type="EC" id="2.7.7.72" evidence="11"/>
<dbReference type="SUPFAM" id="SSF81891">
    <property type="entry name" value="Poly A polymerase C-terminal region-like"/>
    <property type="match status" value="1"/>
</dbReference>
<keyword evidence="8 11" id="KW-0067">ATP-binding</keyword>
<dbReference type="InterPro" id="IPR032828">
    <property type="entry name" value="PolyA_RNA-bd"/>
</dbReference>
<comment type="catalytic activity">
    <reaction evidence="11">
        <text>a tRNA precursor + 2 CTP + ATP = a tRNA with a 3' CCA end + 3 diphosphate</text>
        <dbReference type="Rhea" id="RHEA:14433"/>
        <dbReference type="Rhea" id="RHEA-COMP:10465"/>
        <dbReference type="Rhea" id="RHEA-COMP:10468"/>
        <dbReference type="ChEBI" id="CHEBI:30616"/>
        <dbReference type="ChEBI" id="CHEBI:33019"/>
        <dbReference type="ChEBI" id="CHEBI:37563"/>
        <dbReference type="ChEBI" id="CHEBI:74896"/>
        <dbReference type="ChEBI" id="CHEBI:83071"/>
        <dbReference type="EC" id="2.7.7.72"/>
    </reaction>
</comment>
<feature type="binding site" evidence="11">
    <location>
        <position position="166"/>
    </location>
    <ligand>
        <name>CTP</name>
        <dbReference type="ChEBI" id="CHEBI:37563"/>
    </ligand>
</feature>
<evidence type="ECO:0000256" key="3">
    <source>
        <dbReference type="ARBA" id="ARBA00022694"/>
    </source>
</evidence>
<feature type="binding site" evidence="11">
    <location>
        <position position="33"/>
    </location>
    <ligand>
        <name>ATP</name>
        <dbReference type="ChEBI" id="CHEBI:30616"/>
    </ligand>
</feature>
<feature type="binding site" evidence="11">
    <location>
        <position position="160"/>
    </location>
    <ligand>
        <name>ATP</name>
        <dbReference type="ChEBI" id="CHEBI:30616"/>
    </ligand>
</feature>
<keyword evidence="16" id="KW-1185">Reference proteome</keyword>
<evidence type="ECO:0000256" key="1">
    <source>
        <dbReference type="ARBA" id="ARBA00001946"/>
    </source>
</evidence>
<keyword evidence="2 11" id="KW-0808">Transferase</keyword>
<evidence type="ECO:0000259" key="14">
    <source>
        <dbReference type="Pfam" id="PF13735"/>
    </source>
</evidence>
<keyword evidence="9 11" id="KW-0460">Magnesium</keyword>
<feature type="binding site" evidence="11">
    <location>
        <position position="33"/>
    </location>
    <ligand>
        <name>CTP</name>
        <dbReference type="ChEBI" id="CHEBI:37563"/>
    </ligand>
</feature>
<dbReference type="Pfam" id="PF01743">
    <property type="entry name" value="PolyA_pol"/>
    <property type="match status" value="1"/>
</dbReference>
<feature type="binding site" evidence="11">
    <location>
        <position position="117"/>
    </location>
    <ligand>
        <name>ATP</name>
        <dbReference type="ChEBI" id="CHEBI:30616"/>
    </ligand>
</feature>
<dbReference type="SUPFAM" id="SSF81301">
    <property type="entry name" value="Nucleotidyltransferase"/>
    <property type="match status" value="1"/>
</dbReference>
<dbReference type="CDD" id="cd05398">
    <property type="entry name" value="NT_ClassII-CCAase"/>
    <property type="match status" value="1"/>
</dbReference>
<dbReference type="GO" id="GO:0000049">
    <property type="term" value="F:tRNA binding"/>
    <property type="evidence" value="ECO:0007669"/>
    <property type="project" value="UniProtKB-UniRule"/>
</dbReference>
<dbReference type="Proteomes" id="UP000184128">
    <property type="component" value="Unassembled WGS sequence"/>
</dbReference>
<dbReference type="InterPro" id="IPR023068">
    <property type="entry name" value="CCA-adding_enz_firmicutes"/>
</dbReference>
<dbReference type="GO" id="GO:0001680">
    <property type="term" value="P:tRNA 3'-terminal CCA addition"/>
    <property type="evidence" value="ECO:0007669"/>
    <property type="project" value="UniProtKB-UniRule"/>
</dbReference>
<dbReference type="InterPro" id="IPR032810">
    <property type="entry name" value="CCA-adding_enz_C"/>
</dbReference>
<feature type="binding site" evidence="11">
    <location>
        <position position="36"/>
    </location>
    <ligand>
        <name>CTP</name>
        <dbReference type="ChEBI" id="CHEBI:37563"/>
    </ligand>
</feature>
<dbReference type="GO" id="GO:0042245">
    <property type="term" value="P:RNA repair"/>
    <property type="evidence" value="ECO:0007669"/>
    <property type="project" value="UniProtKB-KW"/>
</dbReference>
<dbReference type="InterPro" id="IPR002646">
    <property type="entry name" value="PolA_pol_head_dom"/>
</dbReference>
<dbReference type="GO" id="GO:0005524">
    <property type="term" value="F:ATP binding"/>
    <property type="evidence" value="ECO:0007669"/>
    <property type="project" value="UniProtKB-UniRule"/>
</dbReference>
<feature type="binding site" evidence="11">
    <location>
        <position position="36"/>
    </location>
    <ligand>
        <name>ATP</name>
        <dbReference type="ChEBI" id="CHEBI:30616"/>
    </ligand>
</feature>
<feature type="binding site" evidence="11">
    <location>
        <position position="163"/>
    </location>
    <ligand>
        <name>CTP</name>
        <dbReference type="ChEBI" id="CHEBI:37563"/>
    </ligand>
</feature>
<feature type="binding site" evidence="11">
    <location>
        <position position="46"/>
    </location>
    <ligand>
        <name>Mg(2+)</name>
        <dbReference type="ChEBI" id="CHEBI:18420"/>
    </ligand>
</feature>
<keyword evidence="3 11" id="KW-0819">tRNA processing</keyword>
<organism evidence="15 16">
    <name type="scientific">Atopostipes suicloacalis DSM 15692</name>
    <dbReference type="NCBI Taxonomy" id="1121025"/>
    <lineage>
        <taxon>Bacteria</taxon>
        <taxon>Bacillati</taxon>
        <taxon>Bacillota</taxon>
        <taxon>Bacilli</taxon>
        <taxon>Lactobacillales</taxon>
        <taxon>Carnobacteriaceae</taxon>
        <taxon>Atopostipes</taxon>
    </lineage>
</organism>
<comment type="similarity">
    <text evidence="11">Belongs to the tRNA nucleotidyltransferase/poly(A) polymerase family. Bacterial CCA-adding enzyme type 3 subfamily.</text>
</comment>
<dbReference type="PANTHER" id="PTHR46173:SF1">
    <property type="entry name" value="CCA TRNA NUCLEOTIDYLTRANSFERASE 1, MITOCHONDRIAL"/>
    <property type="match status" value="1"/>
</dbReference>
<evidence type="ECO:0000256" key="10">
    <source>
        <dbReference type="ARBA" id="ARBA00022884"/>
    </source>
</evidence>
<dbReference type="OrthoDB" id="9805698at2"/>
<evidence type="ECO:0000256" key="9">
    <source>
        <dbReference type="ARBA" id="ARBA00022842"/>
    </source>
</evidence>
<dbReference type="Pfam" id="PF13735">
    <property type="entry name" value="tRNA_NucTran2_2"/>
    <property type="match status" value="1"/>
</dbReference>
<feature type="domain" description="tRNA nucleotidyltransferase/poly(A) polymerase RNA and SrmB- binding" evidence="13">
    <location>
        <begin position="175"/>
        <end position="235"/>
    </location>
</feature>
<dbReference type="NCBIfam" id="NF009814">
    <property type="entry name" value="PRK13299.1"/>
    <property type="match status" value="1"/>
</dbReference>
<accession>A0A1M4UT81</accession>
<evidence type="ECO:0000259" key="13">
    <source>
        <dbReference type="Pfam" id="PF12627"/>
    </source>
</evidence>
<dbReference type="InterPro" id="IPR043519">
    <property type="entry name" value="NT_sf"/>
</dbReference>
<dbReference type="Pfam" id="PF12627">
    <property type="entry name" value="PolyA_pol_RNAbd"/>
    <property type="match status" value="1"/>
</dbReference>
<feature type="domain" description="Poly A polymerase head" evidence="12">
    <location>
        <begin position="28"/>
        <end position="148"/>
    </location>
</feature>
<dbReference type="PANTHER" id="PTHR46173">
    <property type="entry name" value="CCA TRNA NUCLEOTIDYLTRANSFERASE 1, MITOCHONDRIAL"/>
    <property type="match status" value="1"/>
</dbReference>
<keyword evidence="4 11" id="KW-0548">Nucleotidyltransferase</keyword>
<feature type="binding site" evidence="11">
    <location>
        <position position="163"/>
    </location>
    <ligand>
        <name>ATP</name>
        <dbReference type="ChEBI" id="CHEBI:30616"/>
    </ligand>
</feature>
<comment type="cofactor">
    <cofactor evidence="1 11">
        <name>Mg(2+)</name>
        <dbReference type="ChEBI" id="CHEBI:18420"/>
    </cofactor>
</comment>
<evidence type="ECO:0000256" key="7">
    <source>
        <dbReference type="ARBA" id="ARBA00022800"/>
    </source>
</evidence>
<feature type="binding site" evidence="11">
    <location>
        <position position="169"/>
    </location>
    <ligand>
        <name>ATP</name>
        <dbReference type="ChEBI" id="CHEBI:30616"/>
    </ligand>
</feature>
<keyword evidence="5 11" id="KW-0479">Metal-binding</keyword>
<keyword evidence="6 11" id="KW-0547">Nucleotide-binding</keyword>
<dbReference type="STRING" id="1121025.SAMN02745249_00757"/>